<proteinExistence type="predicted"/>
<protein>
    <submittedName>
        <fullName evidence="1">Uncharacterized protein</fullName>
    </submittedName>
</protein>
<name>A0A1G6VHL2_9EURY</name>
<gene>
    <name evidence="1" type="ORF">SAMN05192552_102833</name>
</gene>
<dbReference type="AlphaFoldDB" id="A0A1G6VHL2"/>
<evidence type="ECO:0000313" key="1">
    <source>
        <dbReference type="EMBL" id="SDD53004.1"/>
    </source>
</evidence>
<dbReference type="Proteomes" id="UP000324021">
    <property type="component" value="Unassembled WGS sequence"/>
</dbReference>
<sequence>MSDELILNVQQAISTINPPINKDDDPAIGK</sequence>
<dbReference type="EMBL" id="FMZP01000028">
    <property type="protein sequence ID" value="SDD53004.1"/>
    <property type="molecule type" value="Genomic_DNA"/>
</dbReference>
<organism evidence="1 2">
    <name type="scientific">Natrinema hispanicum</name>
    <dbReference type="NCBI Taxonomy" id="392421"/>
    <lineage>
        <taxon>Archaea</taxon>
        <taxon>Methanobacteriati</taxon>
        <taxon>Methanobacteriota</taxon>
        <taxon>Stenosarchaea group</taxon>
        <taxon>Halobacteria</taxon>
        <taxon>Halobacteriales</taxon>
        <taxon>Natrialbaceae</taxon>
        <taxon>Natrinema</taxon>
    </lineage>
</organism>
<reference evidence="1 2" key="1">
    <citation type="submission" date="2016-10" db="EMBL/GenBank/DDBJ databases">
        <authorList>
            <person name="Varghese N."/>
            <person name="Submissions S."/>
        </authorList>
    </citation>
    <scope>NUCLEOTIDE SEQUENCE [LARGE SCALE GENOMIC DNA]</scope>
    <source>
        <strain evidence="1 2">CDM_1</strain>
    </source>
</reference>
<accession>A0A1G6VHL2</accession>
<evidence type="ECO:0000313" key="2">
    <source>
        <dbReference type="Proteomes" id="UP000324021"/>
    </source>
</evidence>